<dbReference type="PROSITE" id="PS50851">
    <property type="entry name" value="CHEW"/>
    <property type="match status" value="1"/>
</dbReference>
<dbReference type="PANTHER" id="PTHR22617:SF23">
    <property type="entry name" value="CHEMOTAXIS PROTEIN CHEW"/>
    <property type="match status" value="1"/>
</dbReference>
<dbReference type="Proteomes" id="UP000297741">
    <property type="component" value="Unassembled WGS sequence"/>
</dbReference>
<dbReference type="Pfam" id="PF01584">
    <property type="entry name" value="CheW"/>
    <property type="match status" value="1"/>
</dbReference>
<dbReference type="Gene3D" id="2.40.50.180">
    <property type="entry name" value="CheA-289, Domain 4"/>
    <property type="match status" value="1"/>
</dbReference>
<dbReference type="SUPFAM" id="SSF50341">
    <property type="entry name" value="CheW-like"/>
    <property type="match status" value="1"/>
</dbReference>
<dbReference type="Gene3D" id="2.30.30.40">
    <property type="entry name" value="SH3 Domains"/>
    <property type="match status" value="1"/>
</dbReference>
<evidence type="ECO:0000313" key="3">
    <source>
        <dbReference type="Proteomes" id="UP000297741"/>
    </source>
</evidence>
<protein>
    <submittedName>
        <fullName evidence="2">Purine-binding chemotaxis protein CheW</fullName>
    </submittedName>
</protein>
<dbReference type="InterPro" id="IPR036061">
    <property type="entry name" value="CheW-like_dom_sf"/>
</dbReference>
<gene>
    <name evidence="2" type="ORF">EEB11_16305</name>
</gene>
<dbReference type="SMART" id="SM00260">
    <property type="entry name" value="CheW"/>
    <property type="match status" value="1"/>
</dbReference>
<dbReference type="EMBL" id="RPEM01000013">
    <property type="protein sequence ID" value="TGD41916.1"/>
    <property type="molecule type" value="Genomic_DNA"/>
</dbReference>
<reference evidence="2 3" key="1">
    <citation type="submission" date="2018-11" db="EMBL/GenBank/DDBJ databases">
        <title>Tabrizicola sp. isolated from sediment of alpine lake.</title>
        <authorList>
            <person name="Liu Z."/>
        </authorList>
    </citation>
    <scope>NUCLEOTIDE SEQUENCE [LARGE SCALE GENOMIC DNA]</scope>
    <source>
        <strain evidence="2 3">DRYC-M-16</strain>
    </source>
</reference>
<sequence>MQNTLQARDKPAPAGGPEPEMMLIFRLSGEIFALPVSEVHEILDPMPTTPVPGAPAFAPALINVRGAIAPLIDIRQRLRMQAMPASEQARIIVLELSVNGAATRLAIIADAVEEVIETDRAALKPVPELGARWPEQYVTGVARYGDSLVILLNTDTLFRPDAGPTFQV</sequence>
<dbReference type="InterPro" id="IPR002545">
    <property type="entry name" value="CheW-lke_dom"/>
</dbReference>
<dbReference type="PANTHER" id="PTHR22617">
    <property type="entry name" value="CHEMOTAXIS SENSOR HISTIDINE KINASE-RELATED"/>
    <property type="match status" value="1"/>
</dbReference>
<evidence type="ECO:0000313" key="2">
    <source>
        <dbReference type="EMBL" id="TGD41916.1"/>
    </source>
</evidence>
<proteinExistence type="predicted"/>
<feature type="domain" description="CheW-like" evidence="1">
    <location>
        <begin position="19"/>
        <end position="163"/>
    </location>
</feature>
<accession>A0ABY2KHX3</accession>
<keyword evidence="3" id="KW-1185">Reference proteome</keyword>
<dbReference type="InterPro" id="IPR039315">
    <property type="entry name" value="CheW"/>
</dbReference>
<comment type="caution">
    <text evidence="2">The sequence shown here is derived from an EMBL/GenBank/DDBJ whole genome shotgun (WGS) entry which is preliminary data.</text>
</comment>
<organism evidence="2 3">
    <name type="scientific">Pseudotabrizicola sediminis</name>
    <dbReference type="NCBI Taxonomy" id="2486418"/>
    <lineage>
        <taxon>Bacteria</taxon>
        <taxon>Pseudomonadati</taxon>
        <taxon>Pseudomonadota</taxon>
        <taxon>Alphaproteobacteria</taxon>
        <taxon>Rhodobacterales</taxon>
        <taxon>Paracoccaceae</taxon>
        <taxon>Pseudotabrizicola</taxon>
    </lineage>
</organism>
<dbReference type="RefSeq" id="WP_135433142.1">
    <property type="nucleotide sequence ID" value="NZ_RPEM01000013.1"/>
</dbReference>
<name>A0ABY2KHX3_9RHOB</name>
<evidence type="ECO:0000259" key="1">
    <source>
        <dbReference type="PROSITE" id="PS50851"/>
    </source>
</evidence>